<dbReference type="InterPro" id="IPR032687">
    <property type="entry name" value="AraC-type_N"/>
</dbReference>
<sequence length="340" mass="36768">MPALVRSASLTHFSQVAASCGLDARALVAAAGLPSRCLGDPDLKIPARGVARLLEMAAVQARDPAFALRMVESRQLSNLGPLGLLVRDEPTLHSALEALIRHAHVQNEAVAVGVEQNGPLVIVRVELDAGDESARQGIELAVGVAFRVLSVFLGASWQPRLVCFSHRAPPNLAMHQRVFGRAVEFGHEFNGIVCNAADLDAPNPGADPVMARYTRQLLEKRGHAMTMAARVRQLIVLLLPRGHCRVETVAQHLGMDRRTVARRLGAEGVTFSELVDRIRGELTARYLEDGSRPLAEISVLLGFSAPSAFSRWHRHHFGTSPRHLKAARDRAIGGRAGAGR</sequence>
<dbReference type="InterPro" id="IPR018060">
    <property type="entry name" value="HTH_AraC"/>
</dbReference>
<evidence type="ECO:0000256" key="3">
    <source>
        <dbReference type="ARBA" id="ARBA00023163"/>
    </source>
</evidence>
<dbReference type="Pfam" id="PF12833">
    <property type="entry name" value="HTH_18"/>
    <property type="match status" value="1"/>
</dbReference>
<dbReference type="EMBL" id="CP010951">
    <property type="protein sequence ID" value="AMO25552.1"/>
    <property type="molecule type" value="Genomic_DNA"/>
</dbReference>
<name>A0A127K211_9BURK</name>
<dbReference type="Gene3D" id="1.10.10.60">
    <property type="entry name" value="Homeodomain-like"/>
    <property type="match status" value="1"/>
</dbReference>
<dbReference type="Pfam" id="PF12625">
    <property type="entry name" value="Arabinose_bd"/>
    <property type="match status" value="1"/>
</dbReference>
<dbReference type="PROSITE" id="PS51257">
    <property type="entry name" value="PROKAR_LIPOPROTEIN"/>
    <property type="match status" value="1"/>
</dbReference>
<gene>
    <name evidence="5" type="ORF">UC35_18080</name>
</gene>
<dbReference type="PATRIC" id="fig|94132.3.peg.3695"/>
<feature type="domain" description="HTH araC/xylS-type" evidence="4">
    <location>
        <begin position="229"/>
        <end position="327"/>
    </location>
</feature>
<keyword evidence="2" id="KW-0238">DNA-binding</keyword>
<organism evidence="5 6">
    <name type="scientific">Ramlibacter tataouinensis</name>
    <dbReference type="NCBI Taxonomy" id="94132"/>
    <lineage>
        <taxon>Bacteria</taxon>
        <taxon>Pseudomonadati</taxon>
        <taxon>Pseudomonadota</taxon>
        <taxon>Betaproteobacteria</taxon>
        <taxon>Burkholderiales</taxon>
        <taxon>Comamonadaceae</taxon>
        <taxon>Ramlibacter</taxon>
    </lineage>
</organism>
<dbReference type="SMART" id="SM00342">
    <property type="entry name" value="HTH_ARAC"/>
    <property type="match status" value="1"/>
</dbReference>
<dbReference type="Proteomes" id="UP000070433">
    <property type="component" value="Chromosome"/>
</dbReference>
<evidence type="ECO:0000313" key="5">
    <source>
        <dbReference type="EMBL" id="AMO25552.1"/>
    </source>
</evidence>
<keyword evidence="6" id="KW-1185">Reference proteome</keyword>
<evidence type="ECO:0000313" key="6">
    <source>
        <dbReference type="Proteomes" id="UP000070433"/>
    </source>
</evidence>
<evidence type="ECO:0000256" key="1">
    <source>
        <dbReference type="ARBA" id="ARBA00023015"/>
    </source>
</evidence>
<evidence type="ECO:0000259" key="4">
    <source>
        <dbReference type="PROSITE" id="PS01124"/>
    </source>
</evidence>
<keyword evidence="3" id="KW-0804">Transcription</keyword>
<dbReference type="GO" id="GO:0005829">
    <property type="term" value="C:cytosol"/>
    <property type="evidence" value="ECO:0007669"/>
    <property type="project" value="TreeGrafter"/>
</dbReference>
<evidence type="ECO:0000256" key="2">
    <source>
        <dbReference type="ARBA" id="ARBA00023125"/>
    </source>
</evidence>
<dbReference type="PROSITE" id="PS01124">
    <property type="entry name" value="HTH_ARAC_FAMILY_2"/>
    <property type="match status" value="1"/>
</dbReference>
<dbReference type="AlphaFoldDB" id="A0A127K211"/>
<dbReference type="GO" id="GO:0003700">
    <property type="term" value="F:DNA-binding transcription factor activity"/>
    <property type="evidence" value="ECO:0007669"/>
    <property type="project" value="InterPro"/>
</dbReference>
<accession>A0A127K211</accession>
<dbReference type="PANTHER" id="PTHR47894:SF4">
    <property type="entry name" value="HTH-TYPE TRANSCRIPTIONAL REGULATOR GADX"/>
    <property type="match status" value="1"/>
</dbReference>
<dbReference type="SUPFAM" id="SSF46689">
    <property type="entry name" value="Homeodomain-like"/>
    <property type="match status" value="1"/>
</dbReference>
<proteinExistence type="predicted"/>
<reference evidence="5 6" key="1">
    <citation type="journal article" date="2014" name="Int. J. Syst. Evol. Microbiol.">
        <title>Ramlibacter solisilvae sp. nov., isolated from forest soil, and emended description of the genus Ramlibacter.</title>
        <authorList>
            <person name="Lee H.J."/>
            <person name="Lee S.H."/>
            <person name="Lee S.S."/>
            <person name="Lee J.S."/>
            <person name="Kim Y."/>
            <person name="Kim S.C."/>
            <person name="Jeon C.O."/>
        </authorList>
    </citation>
    <scope>NUCLEOTIDE SEQUENCE [LARGE SCALE GENOMIC DNA]</scope>
    <source>
        <strain evidence="5 6">5-10</strain>
    </source>
</reference>
<protein>
    <submittedName>
        <fullName evidence="5">AraC family transcriptional regulator</fullName>
    </submittedName>
</protein>
<dbReference type="PANTHER" id="PTHR47894">
    <property type="entry name" value="HTH-TYPE TRANSCRIPTIONAL REGULATOR GADX"/>
    <property type="match status" value="1"/>
</dbReference>
<keyword evidence="1" id="KW-0805">Transcription regulation</keyword>
<dbReference type="InterPro" id="IPR009057">
    <property type="entry name" value="Homeodomain-like_sf"/>
</dbReference>
<dbReference type="GO" id="GO:0000976">
    <property type="term" value="F:transcription cis-regulatory region binding"/>
    <property type="evidence" value="ECO:0007669"/>
    <property type="project" value="TreeGrafter"/>
</dbReference>